<keyword evidence="4" id="KW-1185">Reference proteome</keyword>
<feature type="compositionally biased region" description="Basic and acidic residues" evidence="1">
    <location>
        <begin position="223"/>
        <end position="241"/>
    </location>
</feature>
<feature type="transmembrane region" description="Helical" evidence="2">
    <location>
        <begin position="36"/>
        <end position="53"/>
    </location>
</feature>
<reference evidence="4" key="1">
    <citation type="journal article" date="2019" name="Int. J. Syst. Evol. Microbiol.">
        <title>The Global Catalogue of Microorganisms (GCM) 10K type strain sequencing project: providing services to taxonomists for standard genome sequencing and annotation.</title>
        <authorList>
            <consortium name="The Broad Institute Genomics Platform"/>
            <consortium name="The Broad Institute Genome Sequencing Center for Infectious Disease"/>
            <person name="Wu L."/>
            <person name="Ma J."/>
        </authorList>
    </citation>
    <scope>NUCLEOTIDE SEQUENCE [LARGE SCALE GENOMIC DNA]</scope>
    <source>
        <strain evidence="4">JCM 16902</strain>
    </source>
</reference>
<proteinExistence type="predicted"/>
<feature type="transmembrane region" description="Helical" evidence="2">
    <location>
        <begin position="60"/>
        <end position="84"/>
    </location>
</feature>
<evidence type="ECO:0000313" key="3">
    <source>
        <dbReference type="EMBL" id="GAA3597640.1"/>
    </source>
</evidence>
<dbReference type="EMBL" id="BAAAZO010000002">
    <property type="protein sequence ID" value="GAA3597640.1"/>
    <property type="molecule type" value="Genomic_DNA"/>
</dbReference>
<feature type="transmembrane region" description="Helical" evidence="2">
    <location>
        <begin position="251"/>
        <end position="269"/>
    </location>
</feature>
<protein>
    <submittedName>
        <fullName evidence="3">Uncharacterized protein</fullName>
    </submittedName>
</protein>
<name>A0ABP6Z3Z4_9ACTN</name>
<keyword evidence="2" id="KW-0472">Membrane</keyword>
<evidence type="ECO:0000256" key="2">
    <source>
        <dbReference type="SAM" id="Phobius"/>
    </source>
</evidence>
<feature type="compositionally biased region" description="Basic and acidic residues" evidence="1">
    <location>
        <begin position="206"/>
        <end position="216"/>
    </location>
</feature>
<feature type="transmembrane region" description="Helical" evidence="2">
    <location>
        <begin position="90"/>
        <end position="109"/>
    </location>
</feature>
<evidence type="ECO:0000313" key="4">
    <source>
        <dbReference type="Proteomes" id="UP001501074"/>
    </source>
</evidence>
<keyword evidence="2" id="KW-1133">Transmembrane helix</keyword>
<evidence type="ECO:0000256" key="1">
    <source>
        <dbReference type="SAM" id="MobiDB-lite"/>
    </source>
</evidence>
<accession>A0ABP6Z3Z4</accession>
<organism evidence="3 4">
    <name type="scientific">Kineosporia mesophila</name>
    <dbReference type="NCBI Taxonomy" id="566012"/>
    <lineage>
        <taxon>Bacteria</taxon>
        <taxon>Bacillati</taxon>
        <taxon>Actinomycetota</taxon>
        <taxon>Actinomycetes</taxon>
        <taxon>Kineosporiales</taxon>
        <taxon>Kineosporiaceae</taxon>
        <taxon>Kineosporia</taxon>
    </lineage>
</organism>
<dbReference type="Proteomes" id="UP001501074">
    <property type="component" value="Unassembled WGS sequence"/>
</dbReference>
<gene>
    <name evidence="3" type="ORF">GCM10022223_11010</name>
</gene>
<comment type="caution">
    <text evidence="3">The sequence shown here is derived from an EMBL/GenBank/DDBJ whole genome shotgun (WGS) entry which is preliminary data.</text>
</comment>
<feature type="region of interest" description="Disordered" evidence="1">
    <location>
        <begin position="119"/>
        <end position="241"/>
    </location>
</feature>
<keyword evidence="2" id="KW-0812">Transmembrane</keyword>
<feature type="compositionally biased region" description="Polar residues" evidence="1">
    <location>
        <begin position="186"/>
        <end position="203"/>
    </location>
</feature>
<sequence length="362" mass="36796">MTRPSDRLVSAAAALLVLAAGTAVFADAPTLLTAPLSLLTLAVVAGRLAAVRGRGPVDMVLLACGGLLVTMVLLGFLLGITGAGLHPHSWALALTGVGLAGLSAGEFLGANVHRDASARYEPGEVEGPGSRRPGDARPSAQNGGPLDGSDDPRGAVSTPAADGPGRSDDVGGSTGSPGRVGFRSSAGFSTFGSPGEFGSSSVPGDSGDRAGPDHSGDPAGSGRARDHDPRSVLTPDEPRENERWAPRLRDLPWAVAVVAVAVVALTISVRATNDAEVSPLQMTFGSVRNGSAQILVSSDETSGQLELRTQAPDGTSLSYPLFSVGPGRPVSTSVVLPSQGRFVITLNNPDQSKPLRSLILDR</sequence>